<name>A0A8S5NZ32_9CAUD</name>
<proteinExistence type="predicted"/>
<organism evidence="1">
    <name type="scientific">Siphoviridae sp. ct6bb17</name>
    <dbReference type="NCBI Taxonomy" id="2825345"/>
    <lineage>
        <taxon>Viruses</taxon>
        <taxon>Duplodnaviria</taxon>
        <taxon>Heunggongvirae</taxon>
        <taxon>Uroviricota</taxon>
        <taxon>Caudoviricetes</taxon>
    </lineage>
</organism>
<dbReference type="EMBL" id="BK015290">
    <property type="protein sequence ID" value="DAD99671.1"/>
    <property type="molecule type" value="Genomic_DNA"/>
</dbReference>
<sequence length="54" mass="6582">MPLIDVKDHYYWYCVVGKMSEDVFWNKSIAFVNGIIFNENSFKNWLGYQEEKER</sequence>
<accession>A0A8S5NZ32</accession>
<evidence type="ECO:0000313" key="1">
    <source>
        <dbReference type="EMBL" id="DAD99671.1"/>
    </source>
</evidence>
<reference evidence="1" key="1">
    <citation type="journal article" date="2021" name="Proc. Natl. Acad. Sci. U.S.A.">
        <title>A Catalog of Tens of Thousands of Viruses from Human Metagenomes Reveals Hidden Associations with Chronic Diseases.</title>
        <authorList>
            <person name="Tisza M.J."/>
            <person name="Buck C.B."/>
        </authorList>
    </citation>
    <scope>NUCLEOTIDE SEQUENCE</scope>
    <source>
        <strain evidence="1">Ct6bb17</strain>
    </source>
</reference>
<protein>
    <submittedName>
        <fullName evidence="1">Uncharacterized protein</fullName>
    </submittedName>
</protein>